<name>A0A285PT98_9FIRM</name>
<protein>
    <submittedName>
        <fullName evidence="2">Uncharacterized protein</fullName>
    </submittedName>
</protein>
<gene>
    <name evidence="2" type="ORF">EHLA_2153</name>
</gene>
<evidence type="ECO:0000256" key="1">
    <source>
        <dbReference type="SAM" id="Phobius"/>
    </source>
</evidence>
<feature type="transmembrane region" description="Helical" evidence="1">
    <location>
        <begin position="29"/>
        <end position="47"/>
    </location>
</feature>
<keyword evidence="1" id="KW-1133">Transmembrane helix</keyword>
<feature type="transmembrane region" description="Helical" evidence="1">
    <location>
        <begin position="5"/>
        <end position="23"/>
    </location>
</feature>
<organism evidence="2 3">
    <name type="scientific">Anaerobutyricum hallii</name>
    <dbReference type="NCBI Taxonomy" id="39488"/>
    <lineage>
        <taxon>Bacteria</taxon>
        <taxon>Bacillati</taxon>
        <taxon>Bacillota</taxon>
        <taxon>Clostridia</taxon>
        <taxon>Lachnospirales</taxon>
        <taxon>Lachnospiraceae</taxon>
        <taxon>Anaerobutyricum</taxon>
    </lineage>
</organism>
<keyword evidence="1" id="KW-0472">Membrane</keyword>
<sequence>MIIIFFNLGLVLAFILLVSIVFINASTKFVLAILGVTCILFLIKNIIQDLYFALYKYKNNAVIVLISFVFDVVRIAFFYKLIHHFAAGTAKATGLSMFGWMLGYIISILVGGIIFFAGEANGLLFGMGQQEKESSILINIFMTGCLVAFCHFII</sequence>
<dbReference type="Proteomes" id="UP000217549">
    <property type="component" value="Chromosome I"/>
</dbReference>
<feature type="transmembrane region" description="Helical" evidence="1">
    <location>
        <begin position="59"/>
        <end position="82"/>
    </location>
</feature>
<keyword evidence="1" id="KW-0812">Transmembrane</keyword>
<dbReference type="KEGG" id="ehl:EHLA_2153"/>
<dbReference type="RefSeq" id="WP_096240760.1">
    <property type="nucleotide sequence ID" value="NZ_LT907978.1"/>
</dbReference>
<feature type="transmembrane region" description="Helical" evidence="1">
    <location>
        <begin position="102"/>
        <end position="124"/>
    </location>
</feature>
<dbReference type="STRING" id="39488.ERS852450_01590"/>
<dbReference type="AlphaFoldDB" id="A0A285PT98"/>
<reference evidence="3" key="1">
    <citation type="submission" date="2017-09" db="EMBL/GenBank/DDBJ databases">
        <authorList>
            <person name="Shetty A S."/>
        </authorList>
    </citation>
    <scope>NUCLEOTIDE SEQUENCE [LARGE SCALE GENOMIC DNA]</scope>
</reference>
<proteinExistence type="predicted"/>
<feature type="transmembrane region" description="Helical" evidence="1">
    <location>
        <begin position="136"/>
        <end position="153"/>
    </location>
</feature>
<evidence type="ECO:0000313" key="2">
    <source>
        <dbReference type="EMBL" id="SOB72784.1"/>
    </source>
</evidence>
<evidence type="ECO:0000313" key="3">
    <source>
        <dbReference type="Proteomes" id="UP000217549"/>
    </source>
</evidence>
<keyword evidence="3" id="KW-1185">Reference proteome</keyword>
<accession>A0A285PT98</accession>
<dbReference type="EMBL" id="LT907978">
    <property type="protein sequence ID" value="SOB72784.1"/>
    <property type="molecule type" value="Genomic_DNA"/>
</dbReference>